<evidence type="ECO:0008006" key="3">
    <source>
        <dbReference type="Google" id="ProtNLM"/>
    </source>
</evidence>
<dbReference type="InterPro" id="IPR016024">
    <property type="entry name" value="ARM-type_fold"/>
</dbReference>
<evidence type="ECO:0000313" key="2">
    <source>
        <dbReference type="Proteomes" id="UP000238823"/>
    </source>
</evidence>
<dbReference type="InterPro" id="IPR011989">
    <property type="entry name" value="ARM-like"/>
</dbReference>
<gene>
    <name evidence="1" type="ORF">ENSA7_13880</name>
</gene>
<evidence type="ECO:0000313" key="1">
    <source>
        <dbReference type="EMBL" id="PRQ08898.1"/>
    </source>
</evidence>
<name>A0A2S9YUX4_9BACT</name>
<dbReference type="Proteomes" id="UP000238823">
    <property type="component" value="Unassembled WGS sequence"/>
</dbReference>
<organism evidence="1 2">
    <name type="scientific">Enhygromyxa salina</name>
    <dbReference type="NCBI Taxonomy" id="215803"/>
    <lineage>
        <taxon>Bacteria</taxon>
        <taxon>Pseudomonadati</taxon>
        <taxon>Myxococcota</taxon>
        <taxon>Polyangia</taxon>
        <taxon>Nannocystales</taxon>
        <taxon>Nannocystaceae</taxon>
        <taxon>Enhygromyxa</taxon>
    </lineage>
</organism>
<dbReference type="Gene3D" id="1.25.10.10">
    <property type="entry name" value="Leucine-rich Repeat Variant"/>
    <property type="match status" value="1"/>
</dbReference>
<proteinExistence type="predicted"/>
<dbReference type="AlphaFoldDB" id="A0A2S9YUX4"/>
<comment type="caution">
    <text evidence="1">The sequence shown here is derived from an EMBL/GenBank/DDBJ whole genome shotgun (WGS) entry which is preliminary data.</text>
</comment>
<accession>A0A2S9YUX4</accession>
<dbReference type="SUPFAM" id="SSF48371">
    <property type="entry name" value="ARM repeat"/>
    <property type="match status" value="1"/>
</dbReference>
<sequence>MLRARTMKLDEHNILWDLEAQHLEEAAFLVDLREAVIDAPNYDLTELAAGPDARLLAHVDALAITGSVGADRLLLPILEQPGAQLETVVAAALACLHDDRARAAEVLAALDAESSDQHRAGIARAVALIGDPQIDAELQRRAAAGSGPGLVACLRALADRWQPNDCLPGLLASGDREVAGAAARLARQQGTPAVIAALAPLAESSDAALQQVTIESALCLRMPGAWESALYWAFVSGPSPFRRAALTWVALLGDAAAHERLVTLVDQPKHRGDALWALGFCGRISAIERCLPLLDDPVHGPLAAEVVCAIAGLPVDDDGFWRDHVGPPGDAESALPPLEHDDLDAELVPSPEEALPTPEPGAITNWWRARADTLDPALRYLGGRPLNHEVMIDGLWHAPLRRRHNLALELVFRTAGGCTIDTRALAATQRRQLANLGELEPPDYQRGLPRA</sequence>
<dbReference type="EMBL" id="PVNL01000034">
    <property type="protein sequence ID" value="PRQ08898.1"/>
    <property type="molecule type" value="Genomic_DNA"/>
</dbReference>
<reference evidence="1 2" key="1">
    <citation type="submission" date="2018-03" db="EMBL/GenBank/DDBJ databases">
        <title>Draft Genome Sequences of the Obligatory Marine Myxobacteria Enhygromyxa salina SWB007.</title>
        <authorList>
            <person name="Poehlein A."/>
            <person name="Moghaddam J.A."/>
            <person name="Harms H."/>
            <person name="Alanjari M."/>
            <person name="Koenig G.M."/>
            <person name="Daniel R."/>
            <person name="Schaeberle T.F."/>
        </authorList>
    </citation>
    <scope>NUCLEOTIDE SEQUENCE [LARGE SCALE GENOMIC DNA]</scope>
    <source>
        <strain evidence="1 2">SWB007</strain>
    </source>
</reference>
<protein>
    <recommendedName>
        <fullName evidence="3">TIGR02270 family protein</fullName>
    </recommendedName>
</protein>